<protein>
    <submittedName>
        <fullName evidence="2">Uncharacterized protein</fullName>
    </submittedName>
</protein>
<name>A0AAF0U2C3_SOLVR</name>
<evidence type="ECO:0000256" key="1">
    <source>
        <dbReference type="SAM" id="MobiDB-lite"/>
    </source>
</evidence>
<feature type="region of interest" description="Disordered" evidence="1">
    <location>
        <begin position="75"/>
        <end position="98"/>
    </location>
</feature>
<organism evidence="2 3">
    <name type="scientific">Solanum verrucosum</name>
    <dbReference type="NCBI Taxonomy" id="315347"/>
    <lineage>
        <taxon>Eukaryota</taxon>
        <taxon>Viridiplantae</taxon>
        <taxon>Streptophyta</taxon>
        <taxon>Embryophyta</taxon>
        <taxon>Tracheophyta</taxon>
        <taxon>Spermatophyta</taxon>
        <taxon>Magnoliopsida</taxon>
        <taxon>eudicotyledons</taxon>
        <taxon>Gunneridae</taxon>
        <taxon>Pentapetalae</taxon>
        <taxon>asterids</taxon>
        <taxon>lamiids</taxon>
        <taxon>Solanales</taxon>
        <taxon>Solanaceae</taxon>
        <taxon>Solanoideae</taxon>
        <taxon>Solaneae</taxon>
        <taxon>Solanum</taxon>
    </lineage>
</organism>
<dbReference type="AlphaFoldDB" id="A0AAF0U2C3"/>
<keyword evidence="3" id="KW-1185">Reference proteome</keyword>
<dbReference type="Proteomes" id="UP001234989">
    <property type="component" value="Chromosome 7"/>
</dbReference>
<reference evidence="2" key="1">
    <citation type="submission" date="2023-08" db="EMBL/GenBank/DDBJ databases">
        <title>A de novo genome assembly of Solanum verrucosum Schlechtendal, a Mexican diploid species geographically isolated from the other diploid A-genome species in potato relatives.</title>
        <authorList>
            <person name="Hosaka K."/>
        </authorList>
    </citation>
    <scope>NUCLEOTIDE SEQUENCE</scope>
    <source>
        <tissue evidence="2">Young leaves</tissue>
    </source>
</reference>
<gene>
    <name evidence="2" type="ORF">MTR67_031373</name>
</gene>
<evidence type="ECO:0000313" key="2">
    <source>
        <dbReference type="EMBL" id="WMV37988.1"/>
    </source>
</evidence>
<sequence length="138" mass="15535">MGNGYNAVNVVDTNSGVNPDESHFEAMYNVEVYFLANQAGGSLPSYPRPGGNQGWNRYHDDGWRDKILNGVTGAQYGDKNSYVPPHKRQKLKEPRADPKSFRIEDMLARILNKVERSDKVLKEIKDDVSSLNQIVTSH</sequence>
<dbReference type="EMBL" id="CP133618">
    <property type="protein sequence ID" value="WMV37988.1"/>
    <property type="molecule type" value="Genomic_DNA"/>
</dbReference>
<accession>A0AAF0U2C3</accession>
<proteinExistence type="predicted"/>
<evidence type="ECO:0000313" key="3">
    <source>
        <dbReference type="Proteomes" id="UP001234989"/>
    </source>
</evidence>